<evidence type="ECO:0000256" key="9">
    <source>
        <dbReference type="ARBA" id="ARBA00023015"/>
    </source>
</evidence>
<protein>
    <recommendedName>
        <fullName evidence="15">C2H2-type domain-containing protein</fullName>
    </recommendedName>
</protein>
<dbReference type="SMR" id="B3MDC0"/>
<accession>B3MDC0</accession>
<keyword evidence="11" id="KW-0804">Transcription</keyword>
<keyword evidence="6" id="KW-0677">Repeat</keyword>
<keyword evidence="4" id="KW-0678">Repressor</keyword>
<dbReference type="Pfam" id="PF00096">
    <property type="entry name" value="zf-C2H2"/>
    <property type="match status" value="3"/>
</dbReference>
<keyword evidence="17" id="KW-1185">Reference proteome</keyword>
<name>B3MDC0_DROAN</name>
<evidence type="ECO:0000256" key="5">
    <source>
        <dbReference type="ARBA" id="ARBA00022723"/>
    </source>
</evidence>
<keyword evidence="7 13" id="KW-0863">Zinc-finger</keyword>
<dbReference type="Pfam" id="PF23561">
    <property type="entry name" value="zf-C2H2_15"/>
    <property type="match status" value="1"/>
</dbReference>
<keyword evidence="8" id="KW-0862">Zinc</keyword>
<dbReference type="eggNOG" id="KOG1721">
    <property type="taxonomic scope" value="Eukaryota"/>
</dbReference>
<keyword evidence="12" id="KW-0539">Nucleus</keyword>
<evidence type="ECO:0000256" key="1">
    <source>
        <dbReference type="ARBA" id="ARBA00004123"/>
    </source>
</evidence>
<dbReference type="FunFam" id="3.30.160.60:FF:000359">
    <property type="entry name" value="GLIS family zinc finger 2"/>
    <property type="match status" value="1"/>
</dbReference>
<dbReference type="OrthoDB" id="3214149at2759"/>
<dbReference type="GO" id="GO:0031670">
    <property type="term" value="P:cellular response to nutrient"/>
    <property type="evidence" value="ECO:0007669"/>
    <property type="project" value="EnsemblMetazoa"/>
</dbReference>
<dbReference type="InterPro" id="IPR056436">
    <property type="entry name" value="Znf-C2H2_ZIC1-5/GLI1-3-like"/>
</dbReference>
<evidence type="ECO:0000256" key="13">
    <source>
        <dbReference type="PROSITE-ProRule" id="PRU00042"/>
    </source>
</evidence>
<evidence type="ECO:0000256" key="2">
    <source>
        <dbReference type="ARBA" id="ARBA00010831"/>
    </source>
</evidence>
<keyword evidence="5" id="KW-0479">Metal-binding</keyword>
<evidence type="ECO:0000256" key="8">
    <source>
        <dbReference type="ARBA" id="ARBA00022833"/>
    </source>
</evidence>
<proteinExistence type="inferred from homology"/>
<feature type="domain" description="C2H2-type" evidence="15">
    <location>
        <begin position="129"/>
        <end position="155"/>
    </location>
</feature>
<keyword evidence="3" id="KW-0217">Developmental protein</keyword>
<dbReference type="SMART" id="SM00355">
    <property type="entry name" value="ZnF_C2H2"/>
    <property type="match status" value="5"/>
</dbReference>
<dbReference type="PANTHER" id="PTHR45718:SF8">
    <property type="entry name" value="GLIS FAMILY ZINC FINGER 2"/>
    <property type="match status" value="1"/>
</dbReference>
<dbReference type="GO" id="GO:0008270">
    <property type="term" value="F:zinc ion binding"/>
    <property type="evidence" value="ECO:0007669"/>
    <property type="project" value="UniProtKB-KW"/>
</dbReference>
<comment type="subcellular location">
    <subcellularLocation>
        <location evidence="1">Nucleus</location>
    </subcellularLocation>
</comment>
<evidence type="ECO:0000256" key="3">
    <source>
        <dbReference type="ARBA" id="ARBA00022473"/>
    </source>
</evidence>
<gene>
    <name evidence="16" type="primary">Dana\GF12930</name>
    <name evidence="16" type="synonym">dana_GLEANR_12946</name>
    <name evidence="16" type="ORF">GF12930</name>
</gene>
<dbReference type="HOGENOM" id="CLU_726217_0_0_1"/>
<keyword evidence="10" id="KW-0238">DNA-binding</keyword>
<feature type="domain" description="C2H2-type" evidence="15">
    <location>
        <begin position="164"/>
        <end position="196"/>
    </location>
</feature>
<dbReference type="PANTHER" id="PTHR45718">
    <property type="entry name" value="TRANSCRIPTIONAL ACTIVATOR CUBITUS INTERRUPTUS"/>
    <property type="match status" value="1"/>
</dbReference>
<feature type="domain" description="C2H2-type" evidence="15">
    <location>
        <begin position="225"/>
        <end position="254"/>
    </location>
</feature>
<dbReference type="STRING" id="7217.B3MDC0"/>
<dbReference type="PhylomeDB" id="B3MDC0"/>
<dbReference type="PROSITE" id="PS00028">
    <property type="entry name" value="ZINC_FINGER_C2H2_1"/>
    <property type="match status" value="4"/>
</dbReference>
<evidence type="ECO:0000259" key="15">
    <source>
        <dbReference type="PROSITE" id="PS50157"/>
    </source>
</evidence>
<feature type="domain" description="C2H2-type" evidence="15">
    <location>
        <begin position="255"/>
        <end position="282"/>
    </location>
</feature>
<dbReference type="EMBL" id="CH902619">
    <property type="protein sequence ID" value="EDV36368.1"/>
    <property type="molecule type" value="Genomic_DNA"/>
</dbReference>
<dbReference type="PROSITE" id="PS50157">
    <property type="entry name" value="ZINC_FINGER_C2H2_2"/>
    <property type="match status" value="5"/>
</dbReference>
<dbReference type="InterPro" id="IPR036236">
    <property type="entry name" value="Znf_C2H2_sf"/>
</dbReference>
<evidence type="ECO:0000256" key="7">
    <source>
        <dbReference type="ARBA" id="ARBA00022771"/>
    </source>
</evidence>
<dbReference type="Gene3D" id="3.30.160.60">
    <property type="entry name" value="Classic Zinc Finger"/>
    <property type="match status" value="4"/>
</dbReference>
<evidence type="ECO:0000256" key="12">
    <source>
        <dbReference type="ARBA" id="ARBA00023242"/>
    </source>
</evidence>
<evidence type="ECO:0000313" key="16">
    <source>
        <dbReference type="EMBL" id="EDV36368.1"/>
    </source>
</evidence>
<dbReference type="Proteomes" id="UP000007801">
    <property type="component" value="Unassembled WGS sequence"/>
</dbReference>
<dbReference type="GeneID" id="6495775"/>
<dbReference type="GO" id="GO:0005634">
    <property type="term" value="C:nucleus"/>
    <property type="evidence" value="ECO:0007669"/>
    <property type="project" value="UniProtKB-SubCell"/>
</dbReference>
<feature type="region of interest" description="Disordered" evidence="14">
    <location>
        <begin position="93"/>
        <end position="123"/>
    </location>
</feature>
<dbReference type="GO" id="GO:0042594">
    <property type="term" value="P:response to starvation"/>
    <property type="evidence" value="ECO:0007669"/>
    <property type="project" value="EnsemblMetazoa"/>
</dbReference>
<evidence type="ECO:0000256" key="11">
    <source>
        <dbReference type="ARBA" id="ARBA00023163"/>
    </source>
</evidence>
<comment type="similarity">
    <text evidence="2">Belongs to the GLI C2H2-type zinc-finger protein family.</text>
</comment>
<dbReference type="FunFam" id="3.30.160.60:FF:000357">
    <property type="entry name" value="GLIS family zinc finger 2"/>
    <property type="match status" value="1"/>
</dbReference>
<feature type="region of interest" description="Disordered" evidence="14">
    <location>
        <begin position="317"/>
        <end position="336"/>
    </location>
</feature>
<dbReference type="InterPro" id="IPR013087">
    <property type="entry name" value="Znf_C2H2_type"/>
</dbReference>
<dbReference type="FunCoup" id="B3MDC0">
    <property type="interactions" value="175"/>
</dbReference>
<dbReference type="GO" id="GO:0000978">
    <property type="term" value="F:RNA polymerase II cis-regulatory region sequence-specific DNA binding"/>
    <property type="evidence" value="ECO:0007669"/>
    <property type="project" value="TreeGrafter"/>
</dbReference>
<organism evidence="16 17">
    <name type="scientific">Drosophila ananassae</name>
    <name type="common">Fruit fly</name>
    <dbReference type="NCBI Taxonomy" id="7217"/>
    <lineage>
        <taxon>Eukaryota</taxon>
        <taxon>Metazoa</taxon>
        <taxon>Ecdysozoa</taxon>
        <taxon>Arthropoda</taxon>
        <taxon>Hexapoda</taxon>
        <taxon>Insecta</taxon>
        <taxon>Pterygota</taxon>
        <taxon>Neoptera</taxon>
        <taxon>Endopterygota</taxon>
        <taxon>Diptera</taxon>
        <taxon>Brachycera</taxon>
        <taxon>Muscomorpha</taxon>
        <taxon>Ephydroidea</taxon>
        <taxon>Drosophilidae</taxon>
        <taxon>Drosophila</taxon>
        <taxon>Sophophora</taxon>
    </lineage>
</organism>
<dbReference type="FunFam" id="3.30.160.60:FF:000310">
    <property type="entry name" value="GLIS family zinc finger 2"/>
    <property type="match status" value="1"/>
</dbReference>
<dbReference type="InParanoid" id="B3MDC0"/>
<evidence type="ECO:0000256" key="6">
    <source>
        <dbReference type="ARBA" id="ARBA00022737"/>
    </source>
</evidence>
<evidence type="ECO:0000313" key="17">
    <source>
        <dbReference type="Proteomes" id="UP000007801"/>
    </source>
</evidence>
<evidence type="ECO:0000256" key="14">
    <source>
        <dbReference type="SAM" id="MobiDB-lite"/>
    </source>
</evidence>
<dbReference type="InterPro" id="IPR043359">
    <property type="entry name" value="GLI-like"/>
</dbReference>
<feature type="compositionally biased region" description="Low complexity" evidence="14">
    <location>
        <begin position="320"/>
        <end position="332"/>
    </location>
</feature>
<sequence length="388" mass="44101">MDIVQKSIFNRGIYEPPAGYYTPYNTPPYITPYTDSGNWLLEHQNQQQQMQHIRFPTPPITPPRPIAGYGLGHLASSPVADLHHRRTQSVIMKAQHGQQDDLCPRSPLESQDDSKSCSSGSECGTTNDFVCNWLECDRIFDTLEALAQHVTQRHAIASLTDGLYYCRWRGCQRSDRGFNARYKMLVHTRTHTKEKPHRCHLCDKSFSRAENLKIHIRSHSGEKPYKCSFEGCQKAYSNSSDRFKHTRTHSMEKPYMCKVTGCQKRYTDPSSLRKHVKTFKHSIHLIASQPLTLPSAPACLLEASGESAFTCLPAVGSMESTTSSSSSSSASARYYMDDSNNEPSDYSLKPKPGAEYSPSYWRHGYLQSEDFYVQMDVESPLDLRIHRI</sequence>
<evidence type="ECO:0000256" key="10">
    <source>
        <dbReference type="ARBA" id="ARBA00023125"/>
    </source>
</evidence>
<dbReference type="GO" id="GO:0000122">
    <property type="term" value="P:negative regulation of transcription by RNA polymerase II"/>
    <property type="evidence" value="ECO:0007669"/>
    <property type="project" value="EnsemblMetazoa"/>
</dbReference>
<dbReference type="SUPFAM" id="SSF57667">
    <property type="entry name" value="beta-beta-alpha zinc fingers"/>
    <property type="match status" value="3"/>
</dbReference>
<dbReference type="AlphaFoldDB" id="B3MDC0"/>
<dbReference type="OMA" id="SVIMKAQ"/>
<dbReference type="KEGG" id="dan:6495775"/>
<feature type="domain" description="C2H2-type" evidence="15">
    <location>
        <begin position="197"/>
        <end position="224"/>
    </location>
</feature>
<evidence type="ECO:0000256" key="4">
    <source>
        <dbReference type="ARBA" id="ARBA00022491"/>
    </source>
</evidence>
<reference evidence="16 17" key="1">
    <citation type="journal article" date="2007" name="Nature">
        <title>Evolution of genes and genomes on the Drosophila phylogeny.</title>
        <authorList>
            <consortium name="Drosophila 12 Genomes Consortium"/>
            <person name="Clark A.G."/>
            <person name="Eisen M.B."/>
            <person name="Smith D.R."/>
            <person name="Bergman C.M."/>
            <person name="Oliver B."/>
            <person name="Markow T.A."/>
            <person name="Kaufman T.C."/>
            <person name="Kellis M."/>
            <person name="Gelbart W."/>
            <person name="Iyer V.N."/>
            <person name="Pollard D.A."/>
            <person name="Sackton T.B."/>
            <person name="Larracuente A.M."/>
            <person name="Singh N.D."/>
            <person name="Abad J.P."/>
            <person name="Abt D.N."/>
            <person name="Adryan B."/>
            <person name="Aguade M."/>
            <person name="Akashi H."/>
            <person name="Anderson W.W."/>
            <person name="Aquadro C.F."/>
            <person name="Ardell D.H."/>
            <person name="Arguello R."/>
            <person name="Artieri C.G."/>
            <person name="Barbash D.A."/>
            <person name="Barker D."/>
            <person name="Barsanti P."/>
            <person name="Batterham P."/>
            <person name="Batzoglou S."/>
            <person name="Begun D."/>
            <person name="Bhutkar A."/>
            <person name="Blanco E."/>
            <person name="Bosak S.A."/>
            <person name="Bradley R.K."/>
            <person name="Brand A.D."/>
            <person name="Brent M.R."/>
            <person name="Brooks A.N."/>
            <person name="Brown R.H."/>
            <person name="Butlin R.K."/>
            <person name="Caggese C."/>
            <person name="Calvi B.R."/>
            <person name="Bernardo de Carvalho A."/>
            <person name="Caspi A."/>
            <person name="Castrezana S."/>
            <person name="Celniker S.E."/>
            <person name="Chang J.L."/>
            <person name="Chapple C."/>
            <person name="Chatterji S."/>
            <person name="Chinwalla A."/>
            <person name="Civetta A."/>
            <person name="Clifton S.W."/>
            <person name="Comeron J.M."/>
            <person name="Costello J.C."/>
            <person name="Coyne J.A."/>
            <person name="Daub J."/>
            <person name="David R.G."/>
            <person name="Delcher A.L."/>
            <person name="Delehaunty K."/>
            <person name="Do C.B."/>
            <person name="Ebling H."/>
            <person name="Edwards K."/>
            <person name="Eickbush T."/>
            <person name="Evans J.D."/>
            <person name="Filipski A."/>
            <person name="Findeiss S."/>
            <person name="Freyhult E."/>
            <person name="Fulton L."/>
            <person name="Fulton R."/>
            <person name="Garcia A.C."/>
            <person name="Gardiner A."/>
            <person name="Garfield D.A."/>
            <person name="Garvin B.E."/>
            <person name="Gibson G."/>
            <person name="Gilbert D."/>
            <person name="Gnerre S."/>
            <person name="Godfrey J."/>
            <person name="Good R."/>
            <person name="Gotea V."/>
            <person name="Gravely B."/>
            <person name="Greenberg A.J."/>
            <person name="Griffiths-Jones S."/>
            <person name="Gross S."/>
            <person name="Guigo R."/>
            <person name="Gustafson E.A."/>
            <person name="Haerty W."/>
            <person name="Hahn M.W."/>
            <person name="Halligan D.L."/>
            <person name="Halpern A.L."/>
            <person name="Halter G.M."/>
            <person name="Han M.V."/>
            <person name="Heger A."/>
            <person name="Hillier L."/>
            <person name="Hinrichs A.S."/>
            <person name="Holmes I."/>
            <person name="Hoskins R.A."/>
            <person name="Hubisz M.J."/>
            <person name="Hultmark D."/>
            <person name="Huntley M.A."/>
            <person name="Jaffe D.B."/>
            <person name="Jagadeeshan S."/>
            <person name="Jeck W.R."/>
            <person name="Johnson J."/>
            <person name="Jones C.D."/>
            <person name="Jordan W.C."/>
            <person name="Karpen G.H."/>
            <person name="Kataoka E."/>
            <person name="Keightley P.D."/>
            <person name="Kheradpour P."/>
            <person name="Kirkness E.F."/>
            <person name="Koerich L.B."/>
            <person name="Kristiansen K."/>
            <person name="Kudrna D."/>
            <person name="Kulathinal R.J."/>
            <person name="Kumar S."/>
            <person name="Kwok R."/>
            <person name="Lander E."/>
            <person name="Langley C.H."/>
            <person name="Lapoint R."/>
            <person name="Lazzaro B.P."/>
            <person name="Lee S.J."/>
            <person name="Levesque L."/>
            <person name="Li R."/>
            <person name="Lin C.F."/>
            <person name="Lin M.F."/>
            <person name="Lindblad-Toh K."/>
            <person name="Llopart A."/>
            <person name="Long M."/>
            <person name="Low L."/>
            <person name="Lozovsky E."/>
            <person name="Lu J."/>
            <person name="Luo M."/>
            <person name="Machado C.A."/>
            <person name="Makalowski W."/>
            <person name="Marzo M."/>
            <person name="Matsuda M."/>
            <person name="Matzkin L."/>
            <person name="McAllister B."/>
            <person name="McBride C.S."/>
            <person name="McKernan B."/>
            <person name="McKernan K."/>
            <person name="Mendez-Lago M."/>
            <person name="Minx P."/>
            <person name="Mollenhauer M.U."/>
            <person name="Montooth K."/>
            <person name="Mount S.M."/>
            <person name="Mu X."/>
            <person name="Myers E."/>
            <person name="Negre B."/>
            <person name="Newfeld S."/>
            <person name="Nielsen R."/>
            <person name="Noor M.A."/>
            <person name="O'Grady P."/>
            <person name="Pachter L."/>
            <person name="Papaceit M."/>
            <person name="Parisi M.J."/>
            <person name="Parisi M."/>
            <person name="Parts L."/>
            <person name="Pedersen J.S."/>
            <person name="Pesole G."/>
            <person name="Phillippy A.M."/>
            <person name="Ponting C.P."/>
            <person name="Pop M."/>
            <person name="Porcelli D."/>
            <person name="Powell J.R."/>
            <person name="Prohaska S."/>
            <person name="Pruitt K."/>
            <person name="Puig M."/>
            <person name="Quesneville H."/>
            <person name="Ram K.R."/>
            <person name="Rand D."/>
            <person name="Rasmussen M.D."/>
            <person name="Reed L.K."/>
            <person name="Reenan R."/>
            <person name="Reily A."/>
            <person name="Remington K.A."/>
            <person name="Rieger T.T."/>
            <person name="Ritchie M.G."/>
            <person name="Robin C."/>
            <person name="Rogers Y.H."/>
            <person name="Rohde C."/>
            <person name="Rozas J."/>
            <person name="Rubenfield M.J."/>
            <person name="Ruiz A."/>
            <person name="Russo S."/>
            <person name="Salzberg S.L."/>
            <person name="Sanchez-Gracia A."/>
            <person name="Saranga D.J."/>
            <person name="Sato H."/>
            <person name="Schaeffer S.W."/>
            <person name="Schatz M.C."/>
            <person name="Schlenke T."/>
            <person name="Schwartz R."/>
            <person name="Segarra C."/>
            <person name="Singh R.S."/>
            <person name="Sirot L."/>
            <person name="Sirota M."/>
            <person name="Sisneros N.B."/>
            <person name="Smith C.D."/>
            <person name="Smith T.F."/>
            <person name="Spieth J."/>
            <person name="Stage D.E."/>
            <person name="Stark A."/>
            <person name="Stephan W."/>
            <person name="Strausberg R.L."/>
            <person name="Strempel S."/>
            <person name="Sturgill D."/>
            <person name="Sutton G."/>
            <person name="Sutton G.G."/>
            <person name="Tao W."/>
            <person name="Teichmann S."/>
            <person name="Tobari Y.N."/>
            <person name="Tomimura Y."/>
            <person name="Tsolas J.M."/>
            <person name="Valente V.L."/>
            <person name="Venter E."/>
            <person name="Venter J.C."/>
            <person name="Vicario S."/>
            <person name="Vieira F.G."/>
            <person name="Vilella A.J."/>
            <person name="Villasante A."/>
            <person name="Walenz B."/>
            <person name="Wang J."/>
            <person name="Wasserman M."/>
            <person name="Watts T."/>
            <person name="Wilson D."/>
            <person name="Wilson R.K."/>
            <person name="Wing R.A."/>
            <person name="Wolfner M.F."/>
            <person name="Wong A."/>
            <person name="Wong G.K."/>
            <person name="Wu C.I."/>
            <person name="Wu G."/>
            <person name="Yamamoto D."/>
            <person name="Yang H.P."/>
            <person name="Yang S.P."/>
            <person name="Yorke J.A."/>
            <person name="Yoshida K."/>
            <person name="Zdobnov E."/>
            <person name="Zhang P."/>
            <person name="Zhang Y."/>
            <person name="Zimin A.V."/>
            <person name="Baldwin J."/>
            <person name="Abdouelleil A."/>
            <person name="Abdulkadir J."/>
            <person name="Abebe A."/>
            <person name="Abera B."/>
            <person name="Abreu J."/>
            <person name="Acer S.C."/>
            <person name="Aftuck L."/>
            <person name="Alexander A."/>
            <person name="An P."/>
            <person name="Anderson E."/>
            <person name="Anderson S."/>
            <person name="Arachi H."/>
            <person name="Azer M."/>
            <person name="Bachantsang P."/>
            <person name="Barry A."/>
            <person name="Bayul T."/>
            <person name="Berlin A."/>
            <person name="Bessette D."/>
            <person name="Bloom T."/>
            <person name="Blye J."/>
            <person name="Boguslavskiy L."/>
            <person name="Bonnet C."/>
            <person name="Boukhgalter B."/>
            <person name="Bourzgui I."/>
            <person name="Brown A."/>
            <person name="Cahill P."/>
            <person name="Channer S."/>
            <person name="Cheshatsang Y."/>
            <person name="Chuda L."/>
            <person name="Citroen M."/>
            <person name="Collymore A."/>
            <person name="Cooke P."/>
            <person name="Costello M."/>
            <person name="D'Aco K."/>
            <person name="Daza R."/>
            <person name="De Haan G."/>
            <person name="DeGray S."/>
            <person name="DeMaso C."/>
            <person name="Dhargay N."/>
            <person name="Dooley K."/>
            <person name="Dooley E."/>
            <person name="Doricent M."/>
            <person name="Dorje P."/>
            <person name="Dorjee K."/>
            <person name="Dupes A."/>
            <person name="Elong R."/>
            <person name="Falk J."/>
            <person name="Farina A."/>
            <person name="Faro S."/>
            <person name="Ferguson D."/>
            <person name="Fisher S."/>
            <person name="Foley C.D."/>
            <person name="Franke A."/>
            <person name="Friedrich D."/>
            <person name="Gadbois L."/>
            <person name="Gearin G."/>
            <person name="Gearin C.R."/>
            <person name="Giannoukos G."/>
            <person name="Goode T."/>
            <person name="Graham J."/>
            <person name="Grandbois E."/>
            <person name="Grewal S."/>
            <person name="Gyaltsen K."/>
            <person name="Hafez N."/>
            <person name="Hagos B."/>
            <person name="Hall J."/>
            <person name="Henson C."/>
            <person name="Hollinger A."/>
            <person name="Honan T."/>
            <person name="Huard M.D."/>
            <person name="Hughes L."/>
            <person name="Hurhula B."/>
            <person name="Husby M.E."/>
            <person name="Kamat A."/>
            <person name="Kanga B."/>
            <person name="Kashin S."/>
            <person name="Khazanovich D."/>
            <person name="Kisner P."/>
            <person name="Lance K."/>
            <person name="Lara M."/>
            <person name="Lee W."/>
            <person name="Lennon N."/>
            <person name="Letendre F."/>
            <person name="LeVine R."/>
            <person name="Lipovsky A."/>
            <person name="Liu X."/>
            <person name="Liu J."/>
            <person name="Liu S."/>
            <person name="Lokyitsang T."/>
            <person name="Lokyitsang Y."/>
            <person name="Lubonja R."/>
            <person name="Lui A."/>
            <person name="MacDonald P."/>
            <person name="Magnisalis V."/>
            <person name="Maru K."/>
            <person name="Matthews C."/>
            <person name="McCusker W."/>
            <person name="McDonough S."/>
            <person name="Mehta T."/>
            <person name="Meldrim J."/>
            <person name="Meneus L."/>
            <person name="Mihai O."/>
            <person name="Mihalev A."/>
            <person name="Mihova T."/>
            <person name="Mittelman R."/>
            <person name="Mlenga V."/>
            <person name="Montmayeur A."/>
            <person name="Mulrain L."/>
            <person name="Navidi A."/>
            <person name="Naylor J."/>
            <person name="Negash T."/>
            <person name="Nguyen T."/>
            <person name="Nguyen N."/>
            <person name="Nicol R."/>
            <person name="Norbu C."/>
            <person name="Norbu N."/>
            <person name="Novod N."/>
            <person name="O'Neill B."/>
            <person name="Osman S."/>
            <person name="Markiewicz E."/>
            <person name="Oyono O.L."/>
            <person name="Patti C."/>
            <person name="Phunkhang P."/>
            <person name="Pierre F."/>
            <person name="Priest M."/>
            <person name="Raghuraman S."/>
            <person name="Rege F."/>
            <person name="Reyes R."/>
            <person name="Rise C."/>
            <person name="Rogov P."/>
            <person name="Ross K."/>
            <person name="Ryan E."/>
            <person name="Settipalli S."/>
            <person name="Shea T."/>
            <person name="Sherpa N."/>
            <person name="Shi L."/>
            <person name="Shih D."/>
            <person name="Sparrow T."/>
            <person name="Spaulding J."/>
            <person name="Stalker J."/>
            <person name="Stange-Thomann N."/>
            <person name="Stavropoulos S."/>
            <person name="Stone C."/>
            <person name="Strader C."/>
            <person name="Tesfaye S."/>
            <person name="Thomson T."/>
            <person name="Thoulutsang Y."/>
            <person name="Thoulutsang D."/>
            <person name="Topham K."/>
            <person name="Topping I."/>
            <person name="Tsamla T."/>
            <person name="Vassiliev H."/>
            <person name="Vo A."/>
            <person name="Wangchuk T."/>
            <person name="Wangdi T."/>
            <person name="Weiand M."/>
            <person name="Wilkinson J."/>
            <person name="Wilson A."/>
            <person name="Yadav S."/>
            <person name="Young G."/>
            <person name="Yu Q."/>
            <person name="Zembek L."/>
            <person name="Zhong D."/>
            <person name="Zimmer A."/>
            <person name="Zwirko Z."/>
            <person name="Jaffe D.B."/>
            <person name="Alvarez P."/>
            <person name="Brockman W."/>
            <person name="Butler J."/>
            <person name="Chin C."/>
            <person name="Gnerre S."/>
            <person name="Grabherr M."/>
            <person name="Kleber M."/>
            <person name="Mauceli E."/>
            <person name="MacCallum I."/>
        </authorList>
    </citation>
    <scope>NUCLEOTIDE SEQUENCE [LARGE SCALE GENOMIC DNA]</scope>
    <source>
        <strain evidence="17">Tucson 14024-0371.13</strain>
    </source>
</reference>
<keyword evidence="9" id="KW-0805">Transcription regulation</keyword>
<dbReference type="GO" id="GO:0000981">
    <property type="term" value="F:DNA-binding transcription factor activity, RNA polymerase II-specific"/>
    <property type="evidence" value="ECO:0007669"/>
    <property type="project" value="TreeGrafter"/>
</dbReference>